<evidence type="ECO:0000313" key="1">
    <source>
        <dbReference type="EMBL" id="SUB56253.1"/>
    </source>
</evidence>
<gene>
    <name evidence="1" type="ORF">NCTC13149_00023</name>
</gene>
<dbReference type="STRING" id="1122949.GCA_000378725_00094"/>
<reference evidence="1 2" key="1">
    <citation type="submission" date="2018-06" db="EMBL/GenBank/DDBJ databases">
        <authorList>
            <consortium name="Pathogen Informatics"/>
            <person name="Doyle S."/>
        </authorList>
    </citation>
    <scope>NUCLEOTIDE SEQUENCE [LARGE SCALE GENOMIC DNA]</scope>
    <source>
        <strain evidence="1 2">NCTC13149</strain>
    </source>
</reference>
<dbReference type="RefSeq" id="WP_233428274.1">
    <property type="nucleotide sequence ID" value="NZ_JBBNGY010000016.1"/>
</dbReference>
<dbReference type="Proteomes" id="UP000255517">
    <property type="component" value="Unassembled WGS sequence"/>
</dbReference>
<protein>
    <submittedName>
        <fullName evidence="1">Uncharacterized protein</fullName>
    </submittedName>
</protein>
<dbReference type="AlphaFoldDB" id="A0A379C1Y2"/>
<accession>A0A379C1Y2</accession>
<sequence>MNLNRKYLSFLVSELLFLKDDTIMHLIPKTECQYNKIFAKLEDICNDLNLNIRIIRRKLDLLRECDSLYVNEKVEKEFKIEIEENKIKKNKRIFTYPFEKIPQSRKKKCQDLYRSLISKYSPKLYEFPLENFENIRQAFYAYDLVSLKNMDSYKSHLELKLSTKELENLRFRLEIEISDLYRSFPLNKISLLEDSDAIIYNLKRLENIYNDYVELYGSLEEALNISIAKSLS</sequence>
<organism evidence="1 2">
    <name type="scientific">Peptoniphilus lacrimalis</name>
    <dbReference type="NCBI Taxonomy" id="33031"/>
    <lineage>
        <taxon>Bacteria</taxon>
        <taxon>Bacillati</taxon>
        <taxon>Bacillota</taxon>
        <taxon>Tissierellia</taxon>
        <taxon>Tissierellales</taxon>
        <taxon>Peptoniphilaceae</taxon>
        <taxon>Peptoniphilus</taxon>
    </lineage>
</organism>
<name>A0A379C1Y2_9FIRM</name>
<dbReference type="EMBL" id="UGSZ01000001">
    <property type="protein sequence ID" value="SUB56253.1"/>
    <property type="molecule type" value="Genomic_DNA"/>
</dbReference>
<evidence type="ECO:0000313" key="2">
    <source>
        <dbReference type="Proteomes" id="UP000255517"/>
    </source>
</evidence>
<proteinExistence type="predicted"/>